<evidence type="ECO:0000313" key="11">
    <source>
        <dbReference type="Proteomes" id="UP001155027"/>
    </source>
</evidence>
<dbReference type="PANTHER" id="PTHR43711">
    <property type="entry name" value="TWO-COMPONENT HISTIDINE KINASE"/>
    <property type="match status" value="1"/>
</dbReference>
<dbReference type="InterPro" id="IPR000014">
    <property type="entry name" value="PAS"/>
</dbReference>
<feature type="transmembrane region" description="Helical" evidence="7">
    <location>
        <begin position="59"/>
        <end position="82"/>
    </location>
</feature>
<dbReference type="InterPro" id="IPR013656">
    <property type="entry name" value="PAS_4"/>
</dbReference>
<dbReference type="AlphaFoldDB" id="A0A9X2Q5V5"/>
<gene>
    <name evidence="10" type="ORF">GGP71_001202</name>
</gene>
<name>A0A9X2Q5V5_9BACT</name>
<keyword evidence="7" id="KW-1133">Transmembrane helix</keyword>
<dbReference type="Pfam" id="PF00512">
    <property type="entry name" value="HisKA"/>
    <property type="match status" value="1"/>
</dbReference>
<dbReference type="PROSITE" id="PS50113">
    <property type="entry name" value="PAC"/>
    <property type="match status" value="1"/>
</dbReference>
<evidence type="ECO:0000259" key="9">
    <source>
        <dbReference type="PROSITE" id="PS50113"/>
    </source>
</evidence>
<keyword evidence="7" id="KW-0472">Membrane</keyword>
<dbReference type="InterPro" id="IPR003594">
    <property type="entry name" value="HATPase_dom"/>
</dbReference>
<dbReference type="SUPFAM" id="SSF55874">
    <property type="entry name" value="ATPase domain of HSP90 chaperone/DNA topoisomerase II/histidine kinase"/>
    <property type="match status" value="1"/>
</dbReference>
<dbReference type="SMART" id="SM00388">
    <property type="entry name" value="HisKA"/>
    <property type="match status" value="1"/>
</dbReference>
<evidence type="ECO:0000256" key="3">
    <source>
        <dbReference type="ARBA" id="ARBA00022553"/>
    </source>
</evidence>
<evidence type="ECO:0000259" key="8">
    <source>
        <dbReference type="PROSITE" id="PS50109"/>
    </source>
</evidence>
<dbReference type="Gene3D" id="3.30.565.10">
    <property type="entry name" value="Histidine kinase-like ATPase, C-terminal domain"/>
    <property type="match status" value="1"/>
</dbReference>
<evidence type="ECO:0000256" key="1">
    <source>
        <dbReference type="ARBA" id="ARBA00000085"/>
    </source>
</evidence>
<feature type="transmembrane region" description="Helical" evidence="7">
    <location>
        <begin position="114"/>
        <end position="133"/>
    </location>
</feature>
<feature type="transmembrane region" description="Helical" evidence="7">
    <location>
        <begin position="140"/>
        <end position="159"/>
    </location>
</feature>
<dbReference type="InterPro" id="IPR036097">
    <property type="entry name" value="HisK_dim/P_sf"/>
</dbReference>
<dbReference type="Pfam" id="PF08448">
    <property type="entry name" value="PAS_4"/>
    <property type="match status" value="1"/>
</dbReference>
<dbReference type="InterPro" id="IPR003018">
    <property type="entry name" value="GAF"/>
</dbReference>
<dbReference type="InterPro" id="IPR000700">
    <property type="entry name" value="PAS-assoc_C"/>
</dbReference>
<dbReference type="EC" id="2.7.13.3" evidence="2"/>
<dbReference type="SUPFAM" id="SSF55781">
    <property type="entry name" value="GAF domain-like"/>
    <property type="match status" value="1"/>
</dbReference>
<accession>A0A9X2Q5V5</accession>
<dbReference type="Gene3D" id="1.10.287.130">
    <property type="match status" value="1"/>
</dbReference>
<dbReference type="PANTHER" id="PTHR43711:SF31">
    <property type="entry name" value="HISTIDINE KINASE"/>
    <property type="match status" value="1"/>
</dbReference>
<feature type="transmembrane region" description="Helical" evidence="7">
    <location>
        <begin position="29"/>
        <end position="47"/>
    </location>
</feature>
<dbReference type="CDD" id="cd00082">
    <property type="entry name" value="HisKA"/>
    <property type="match status" value="1"/>
</dbReference>
<feature type="domain" description="Histidine kinase" evidence="8">
    <location>
        <begin position="507"/>
        <end position="733"/>
    </location>
</feature>
<dbReference type="InterPro" id="IPR029016">
    <property type="entry name" value="GAF-like_dom_sf"/>
</dbReference>
<dbReference type="InterPro" id="IPR036890">
    <property type="entry name" value="HATPase_C_sf"/>
</dbReference>
<evidence type="ECO:0000256" key="5">
    <source>
        <dbReference type="ARBA" id="ARBA00022777"/>
    </source>
</evidence>
<comment type="caution">
    <text evidence="10">The sequence shown here is derived from an EMBL/GenBank/DDBJ whole genome shotgun (WGS) entry which is preliminary data.</text>
</comment>
<proteinExistence type="predicted"/>
<evidence type="ECO:0000256" key="6">
    <source>
        <dbReference type="ARBA" id="ARBA00023012"/>
    </source>
</evidence>
<dbReference type="PRINTS" id="PR00344">
    <property type="entry name" value="BCTRLSENSOR"/>
</dbReference>
<dbReference type="Proteomes" id="UP001155027">
    <property type="component" value="Unassembled WGS sequence"/>
</dbReference>
<dbReference type="Gene3D" id="3.30.450.40">
    <property type="match status" value="1"/>
</dbReference>
<organism evidence="10 11">
    <name type="scientific">Salinibacter ruber</name>
    <dbReference type="NCBI Taxonomy" id="146919"/>
    <lineage>
        <taxon>Bacteria</taxon>
        <taxon>Pseudomonadati</taxon>
        <taxon>Rhodothermota</taxon>
        <taxon>Rhodothermia</taxon>
        <taxon>Rhodothermales</taxon>
        <taxon>Salinibacteraceae</taxon>
        <taxon>Salinibacter</taxon>
    </lineage>
</organism>
<dbReference type="Gene3D" id="3.30.450.20">
    <property type="entry name" value="PAS domain"/>
    <property type="match status" value="1"/>
</dbReference>
<dbReference type="SUPFAM" id="SSF47384">
    <property type="entry name" value="Homodimeric domain of signal transducing histidine kinase"/>
    <property type="match status" value="1"/>
</dbReference>
<dbReference type="SUPFAM" id="SSF55785">
    <property type="entry name" value="PYP-like sensor domain (PAS domain)"/>
    <property type="match status" value="1"/>
</dbReference>
<feature type="domain" description="PAC" evidence="9">
    <location>
        <begin position="279"/>
        <end position="330"/>
    </location>
</feature>
<protein>
    <recommendedName>
        <fullName evidence="2">histidine kinase</fullName>
        <ecNumber evidence="2">2.7.13.3</ecNumber>
    </recommendedName>
</protein>
<dbReference type="SMART" id="SM00387">
    <property type="entry name" value="HATPase_c"/>
    <property type="match status" value="1"/>
</dbReference>
<evidence type="ECO:0000313" key="10">
    <source>
        <dbReference type="EMBL" id="MCS3677286.1"/>
    </source>
</evidence>
<dbReference type="FunFam" id="3.30.565.10:FF:000006">
    <property type="entry name" value="Sensor histidine kinase WalK"/>
    <property type="match status" value="1"/>
</dbReference>
<dbReference type="Pfam" id="PF13185">
    <property type="entry name" value="GAF_2"/>
    <property type="match status" value="1"/>
</dbReference>
<dbReference type="InterPro" id="IPR035965">
    <property type="entry name" value="PAS-like_dom_sf"/>
</dbReference>
<dbReference type="GO" id="GO:0000155">
    <property type="term" value="F:phosphorelay sensor kinase activity"/>
    <property type="evidence" value="ECO:0007669"/>
    <property type="project" value="InterPro"/>
</dbReference>
<keyword evidence="3" id="KW-0597">Phosphoprotein</keyword>
<feature type="transmembrane region" description="Helical" evidence="7">
    <location>
        <begin position="89"/>
        <end position="108"/>
    </location>
</feature>
<keyword evidence="5" id="KW-0418">Kinase</keyword>
<dbReference type="NCBIfam" id="TIGR00229">
    <property type="entry name" value="sensory_box"/>
    <property type="match status" value="1"/>
</dbReference>
<dbReference type="InterPro" id="IPR050736">
    <property type="entry name" value="Sensor_HK_Regulatory"/>
</dbReference>
<sequence>MYALALRLYQLLRPEDAFFSRRHRSQVQLYRLLSLLGPVLLLVHGAAHRAAAPSHYDLLWFRLVLAGGLLLLFSASLVSASVRRRYVEASWGVLYLVMAWTVTLAALNQFSGEYSLSVLFVYALFGGIVILGADSMAPVLSFLATGFVLLGAGVWAAPARETSPLVLGSGMADVALFEAVAHWWGLSMRNSLKTQRDELRRSRDQKRQMIEQLPMEMAVFDTEARFQYVNERAVGDPAVREQLIGLTNEGYCRRHDLDVALGRRRDESIREVVETKSINRLRETIETDEGPRHYLRIHVPITDPDGTVRKVVGGGLDITERKERERDLRARQEKIEALYEATKQLLRAGSQEEVSDRIHWVLKEVFDYPFAHTGFLEDGLIVPERTEAASGLSLPMPEARPPQENMVAGQALRSGEAVVSETIQSLADSIDYGDLRSAASVPIGGHGAIVVGKADETTYRQFNLHLLELLGGYAALVLDRLRREAALRDAKEAAEEASRLKSTMLANMSHEIRTPLTSIIGFSETIEEEADLLEATPADANPSTLSRFAHLIGKNGRRLLDTLDGVLNLSRLEAGQMDLAAERVPLDELAKGLVDELHPQAEEAGVHCEVEKTPRPVVARVDRGGMQIALRNLISNAIKYTQEGGRVRVRSHRAGDAAVVEVEDTGIGMDADTVEHVFEPFRQASEGLNREYEGTGLGLAVTKQVIEKMNGDIEVDTEEDAGTCVRLRLPRAASKADAGSSPGDEQ</sequence>
<comment type="catalytic activity">
    <reaction evidence="1">
        <text>ATP + protein L-histidine = ADP + protein N-phospho-L-histidine.</text>
        <dbReference type="EC" id="2.7.13.3"/>
    </reaction>
</comment>
<dbReference type="InterPro" id="IPR005467">
    <property type="entry name" value="His_kinase_dom"/>
</dbReference>
<keyword evidence="7" id="KW-0812">Transmembrane</keyword>
<dbReference type="Pfam" id="PF02518">
    <property type="entry name" value="HATPase_c"/>
    <property type="match status" value="1"/>
</dbReference>
<dbReference type="InterPro" id="IPR004358">
    <property type="entry name" value="Sig_transdc_His_kin-like_C"/>
</dbReference>
<dbReference type="RefSeq" id="WP_259079782.1">
    <property type="nucleotide sequence ID" value="NZ_JANUAU010000003.1"/>
</dbReference>
<reference evidence="10" key="1">
    <citation type="submission" date="2022-08" db="EMBL/GenBank/DDBJ databases">
        <title>Genomic Encyclopedia of Type Strains, Phase V (KMG-V): Genome sequencing to study the core and pangenomes of soil and plant-associated prokaryotes.</title>
        <authorList>
            <person name="Whitman W."/>
        </authorList>
    </citation>
    <scope>NUCLEOTIDE SEQUENCE</scope>
    <source>
        <strain evidence="10">0</strain>
    </source>
</reference>
<dbReference type="InterPro" id="IPR003661">
    <property type="entry name" value="HisK_dim/P_dom"/>
</dbReference>
<evidence type="ECO:0000256" key="7">
    <source>
        <dbReference type="SAM" id="Phobius"/>
    </source>
</evidence>
<keyword evidence="4" id="KW-0808">Transferase</keyword>
<evidence type="ECO:0000256" key="4">
    <source>
        <dbReference type="ARBA" id="ARBA00022679"/>
    </source>
</evidence>
<evidence type="ECO:0000256" key="2">
    <source>
        <dbReference type="ARBA" id="ARBA00012438"/>
    </source>
</evidence>
<dbReference type="EMBL" id="JANUAU010000003">
    <property type="protein sequence ID" value="MCS3677286.1"/>
    <property type="molecule type" value="Genomic_DNA"/>
</dbReference>
<keyword evidence="6" id="KW-0902">Two-component regulatory system</keyword>
<dbReference type="PROSITE" id="PS50109">
    <property type="entry name" value="HIS_KIN"/>
    <property type="match status" value="1"/>
</dbReference>